<evidence type="ECO:0000313" key="2">
    <source>
        <dbReference type="Proteomes" id="UP000277204"/>
    </source>
</evidence>
<organism evidence="1 2">
    <name type="scientific">Schistosoma margrebowiei</name>
    <dbReference type="NCBI Taxonomy" id="48269"/>
    <lineage>
        <taxon>Eukaryota</taxon>
        <taxon>Metazoa</taxon>
        <taxon>Spiralia</taxon>
        <taxon>Lophotrochozoa</taxon>
        <taxon>Platyhelminthes</taxon>
        <taxon>Trematoda</taxon>
        <taxon>Digenea</taxon>
        <taxon>Strigeidida</taxon>
        <taxon>Schistosomatoidea</taxon>
        <taxon>Schistosomatidae</taxon>
        <taxon>Schistosoma</taxon>
    </lineage>
</organism>
<accession>A0A183MCM4</accession>
<proteinExistence type="predicted"/>
<sequence>MVVKGSQQKTLYLGFIKLGTQQQRVPVLFLRDLMLPEGFNPVSSSFTLFNKRIQLLENVIRTSGFKICGITLISTQVDSLLY</sequence>
<dbReference type="Proteomes" id="UP000277204">
    <property type="component" value="Unassembled WGS sequence"/>
</dbReference>
<gene>
    <name evidence="1" type="ORF">SMRZ_LOCUS13799</name>
</gene>
<name>A0A183MCM4_9TREM</name>
<evidence type="ECO:0000313" key="1">
    <source>
        <dbReference type="EMBL" id="VDP08564.1"/>
    </source>
</evidence>
<dbReference type="AlphaFoldDB" id="A0A183MCM4"/>
<reference evidence="1 2" key="1">
    <citation type="submission" date="2018-11" db="EMBL/GenBank/DDBJ databases">
        <authorList>
            <consortium name="Pathogen Informatics"/>
        </authorList>
    </citation>
    <scope>NUCLEOTIDE SEQUENCE [LARGE SCALE GENOMIC DNA]</scope>
    <source>
        <strain evidence="1 2">Zambia</strain>
    </source>
</reference>
<dbReference type="EMBL" id="UZAI01011248">
    <property type="protein sequence ID" value="VDP08564.1"/>
    <property type="molecule type" value="Genomic_DNA"/>
</dbReference>
<protein>
    <submittedName>
        <fullName evidence="1">Uncharacterized protein</fullName>
    </submittedName>
</protein>
<keyword evidence="2" id="KW-1185">Reference proteome</keyword>